<evidence type="ECO:0000313" key="2">
    <source>
        <dbReference type="EMBL" id="MFM9614570.1"/>
    </source>
</evidence>
<dbReference type="PANTHER" id="PTHR40254:SF1">
    <property type="entry name" value="BLR0577 PROTEIN"/>
    <property type="match status" value="1"/>
</dbReference>
<sequence length="603" mass="64663">MLVVCLVGAGPRGLSVLERLCANERKSPAHGAVTVHVVDPYPPGAGKVWRTDQSRRLLMNTVASQVTMFTDHTVTMDGPVEEGPSLYEWAAGRLGPDDYPTRALYGAYLEDVFRTVRDSAPAHVTVVEHRTSAVALDDSADGTQSLLLADGTRLGGLDAVVLAQGHLPVRPAPGEPRGAGYFAPANPADLDLSGIAPGETVFVRGLGLNFFDVLALLTEERGGRFVRDAGRLRYEPSGREPRIVAGSRRGVPYHARGENQKGAYGRHEPRVLTLAAVARLHRRAENGERLSFAADLWPLIAKEVESVYYGTLLNARDSFVREFLAAPDRAAEARLLDATGVTPGERWDWERVARPWLGQDVSSPDAYRAWLLAHLADDVRAARAGNVRGPLKAALDVLRDLRNEIRAAVDHGRLEGGSYRDDVQGWYTPLNAFLSIGPPVSRVAELIALIEAGVVDILGPRVRVTADDGFSVVSGVVPGPPVRATSLIEARLPEPDLARTADPLLRGLLDTGRARRFTIAGSCGTQVATRGLAVTERPYRVIDATGRAHPRRFALGVPTEGVHWVTAAGIRPGVDSVILGDADSVARTVLALEPAVTTLGASA</sequence>
<evidence type="ECO:0000259" key="1">
    <source>
        <dbReference type="Pfam" id="PF13454"/>
    </source>
</evidence>
<feature type="domain" description="FAD-dependent urate hydroxylase HpyO/Asp monooxygenase CreE-like FAD/NAD(P)-binding" evidence="1">
    <location>
        <begin position="6"/>
        <end position="166"/>
    </location>
</feature>
<dbReference type="InterPro" id="IPR036188">
    <property type="entry name" value="FAD/NAD-bd_sf"/>
</dbReference>
<dbReference type="SUPFAM" id="SSF51905">
    <property type="entry name" value="FAD/NAD(P)-binding domain"/>
    <property type="match status" value="1"/>
</dbReference>
<gene>
    <name evidence="2" type="ORF">ACKI18_38555</name>
</gene>
<dbReference type="PANTHER" id="PTHR40254">
    <property type="entry name" value="BLR0577 PROTEIN"/>
    <property type="match status" value="1"/>
</dbReference>
<dbReference type="InterPro" id="IPR052189">
    <property type="entry name" value="L-asp_N-monooxygenase_NS-form"/>
</dbReference>
<comment type="caution">
    <text evidence="2">The sequence shown here is derived from an EMBL/GenBank/DDBJ whole genome shotgun (WGS) entry which is preliminary data.</text>
</comment>
<dbReference type="Pfam" id="PF13454">
    <property type="entry name" value="NAD_binding_9"/>
    <property type="match status" value="1"/>
</dbReference>
<reference evidence="2 3" key="1">
    <citation type="submission" date="2024-12" db="EMBL/GenBank/DDBJ databases">
        <title>Forecasting of Potato common scab and diversities of Pathogenic streptomyces spp. in china.</title>
        <authorList>
            <person name="Handique U."/>
            <person name="Wu J."/>
        </authorList>
    </citation>
    <scope>NUCLEOTIDE SEQUENCE [LARGE SCALE GENOMIC DNA]</scope>
    <source>
        <strain evidence="2 3">ZRIMU1530</strain>
    </source>
</reference>
<name>A0ABW9I2H9_9ACTN</name>
<evidence type="ECO:0000313" key="3">
    <source>
        <dbReference type="Proteomes" id="UP001631957"/>
    </source>
</evidence>
<keyword evidence="3" id="KW-1185">Reference proteome</keyword>
<organism evidence="2 3">
    <name type="scientific">Streptomyces niveiscabiei</name>
    <dbReference type="NCBI Taxonomy" id="164115"/>
    <lineage>
        <taxon>Bacteria</taxon>
        <taxon>Bacillati</taxon>
        <taxon>Actinomycetota</taxon>
        <taxon>Actinomycetes</taxon>
        <taxon>Kitasatosporales</taxon>
        <taxon>Streptomycetaceae</taxon>
        <taxon>Streptomyces</taxon>
    </lineage>
</organism>
<dbReference type="EMBL" id="JBJVNI010000027">
    <property type="protein sequence ID" value="MFM9614570.1"/>
    <property type="molecule type" value="Genomic_DNA"/>
</dbReference>
<protein>
    <submittedName>
        <fullName evidence="2">FAD/NAD(P)-binding protein</fullName>
    </submittedName>
</protein>
<accession>A0ABW9I2H9</accession>
<dbReference type="InterPro" id="IPR038732">
    <property type="entry name" value="HpyO/CreE_NAD-binding"/>
</dbReference>
<proteinExistence type="predicted"/>
<dbReference type="Proteomes" id="UP001631957">
    <property type="component" value="Unassembled WGS sequence"/>
</dbReference>
<dbReference type="RefSeq" id="WP_240656738.1">
    <property type="nucleotide sequence ID" value="NZ_JBJVNI010000027.1"/>
</dbReference>